<accession>A0ABY1VNY1</accession>
<gene>
    <name evidence="1" type="ORF">NCTC11535_01116</name>
</gene>
<dbReference type="RefSeq" id="WP_111836377.1">
    <property type="nucleotide sequence ID" value="NZ_UAPQ01000006.1"/>
</dbReference>
<protein>
    <submittedName>
        <fullName evidence="1">Uncharacterized protein</fullName>
    </submittedName>
</protein>
<dbReference type="EMBL" id="UAPQ01000006">
    <property type="protein sequence ID" value="SPT53452.1"/>
    <property type="molecule type" value="Genomic_DNA"/>
</dbReference>
<evidence type="ECO:0000313" key="1">
    <source>
        <dbReference type="EMBL" id="SPT53452.1"/>
    </source>
</evidence>
<proteinExistence type="predicted"/>
<keyword evidence="2" id="KW-1185">Reference proteome</keyword>
<sequence>MSAASRLPAARAQAVLRGRVVNSRLRVETTGGLGAVTMTQQDGTTCGATSLLGAHLLLGGTLPGGPAARAATSKVSPTPAAALAAPRPAAEVVAALASLQQHLQRRLNRSATGGRAPLPWTRHLGSAPWAVAAEMTRVVRAHRPNAADYRLHWVRDTGAEWSDAVARLRRQLAAGLPVILLTGGPLRQAPAETTGLVARLSAVVSRTPSLPRHYVLAVPWELLGQGDPGAGQVPIYEPSAGSVSTLDLLARRDRRGTGPRELGYWPSVLGVIAPAAQHPPLGRRGRAEPLIPA</sequence>
<organism evidence="1 2">
    <name type="scientific">Actinomyces bovis</name>
    <dbReference type="NCBI Taxonomy" id="1658"/>
    <lineage>
        <taxon>Bacteria</taxon>
        <taxon>Bacillati</taxon>
        <taxon>Actinomycetota</taxon>
        <taxon>Actinomycetes</taxon>
        <taxon>Actinomycetales</taxon>
        <taxon>Actinomycetaceae</taxon>
        <taxon>Actinomyces</taxon>
    </lineage>
</organism>
<reference evidence="1 2" key="1">
    <citation type="submission" date="2018-06" db="EMBL/GenBank/DDBJ databases">
        <authorList>
            <consortium name="Pathogen Informatics"/>
            <person name="Doyle S."/>
        </authorList>
    </citation>
    <scope>NUCLEOTIDE SEQUENCE [LARGE SCALE GENOMIC DNA]</scope>
    <source>
        <strain evidence="1 2">NCTC11535</strain>
    </source>
</reference>
<comment type="caution">
    <text evidence="1">The sequence shown here is derived from an EMBL/GenBank/DDBJ whole genome shotgun (WGS) entry which is preliminary data.</text>
</comment>
<evidence type="ECO:0000313" key="2">
    <source>
        <dbReference type="Proteomes" id="UP000250006"/>
    </source>
</evidence>
<dbReference type="Proteomes" id="UP000250006">
    <property type="component" value="Unassembled WGS sequence"/>
</dbReference>
<name>A0ABY1VNY1_9ACTO</name>